<keyword evidence="3" id="KW-0229">DNA integration</keyword>
<dbReference type="GO" id="GO:0006310">
    <property type="term" value="P:DNA recombination"/>
    <property type="evidence" value="ECO:0007669"/>
    <property type="project" value="UniProtKB-KW"/>
</dbReference>
<dbReference type="InterPro" id="IPR002104">
    <property type="entry name" value="Integrase_catalytic"/>
</dbReference>
<dbReference type="AlphaFoldDB" id="A0A1T4P020"/>
<organism evidence="7 8">
    <name type="scientific">Eubacterium ruminantium</name>
    <dbReference type="NCBI Taxonomy" id="42322"/>
    <lineage>
        <taxon>Bacteria</taxon>
        <taxon>Bacillati</taxon>
        <taxon>Bacillota</taxon>
        <taxon>Clostridia</taxon>
        <taxon>Eubacteriales</taxon>
        <taxon>Eubacteriaceae</taxon>
        <taxon>Eubacterium</taxon>
    </lineage>
</organism>
<dbReference type="GO" id="GO:0008907">
    <property type="term" value="F:integrase activity"/>
    <property type="evidence" value="ECO:0007669"/>
    <property type="project" value="InterPro"/>
</dbReference>
<gene>
    <name evidence="7" type="ORF">SAMN02745110_01782</name>
</gene>
<dbReference type="EMBL" id="FUXA01000010">
    <property type="protein sequence ID" value="SJZ84667.1"/>
    <property type="molecule type" value="Genomic_DNA"/>
</dbReference>
<evidence type="ECO:0000256" key="1">
    <source>
        <dbReference type="ARBA" id="ARBA00003283"/>
    </source>
</evidence>
<dbReference type="Proteomes" id="UP000189857">
    <property type="component" value="Unassembled WGS sequence"/>
</dbReference>
<sequence>MGKNLKGKELGKNIIQRKDGRYQGRYIDRFGKRKSVYGETLNDVRKLLRDKEYENSRNLNSSDETITVDQWYSVWRDTFKVNKCRNTTLESYDRIFRLKISPEIGNMKMIKVLPIHLQRIINKADAKGTRELIRAVLTNLFKYAVASEVVAKNPALNLDIRRIDDEDSEATFLTDDEIQIIMKYSENSCIKNIYRLILQTGMRIGEVTGLTWDNIDYEKNVIHVVQQLVTTKDPKTKKWVLEVHKPKSKAGIRDIPMTKETKEILRELREDKDVIKFPKNSEFVFATRNNTPQYRASISKLSDRIRDKIRQDYPDFKNFSPHSFRHTFATKMIAAGVKPKVLQKIIGHNQIQTTMDLYCHVYDDQIYEAMDTFENMA</sequence>
<dbReference type="InterPro" id="IPR050808">
    <property type="entry name" value="Phage_Integrase"/>
</dbReference>
<dbReference type="PANTHER" id="PTHR30629">
    <property type="entry name" value="PROPHAGE INTEGRASE"/>
    <property type="match status" value="1"/>
</dbReference>
<dbReference type="InterPro" id="IPR013762">
    <property type="entry name" value="Integrase-like_cat_sf"/>
</dbReference>
<keyword evidence="8" id="KW-1185">Reference proteome</keyword>
<evidence type="ECO:0000256" key="3">
    <source>
        <dbReference type="ARBA" id="ARBA00022908"/>
    </source>
</evidence>
<dbReference type="Pfam" id="PF00589">
    <property type="entry name" value="Phage_integrase"/>
    <property type="match status" value="1"/>
</dbReference>
<reference evidence="7 8" key="1">
    <citation type="submission" date="2017-02" db="EMBL/GenBank/DDBJ databases">
        <authorList>
            <person name="Peterson S.W."/>
        </authorList>
    </citation>
    <scope>NUCLEOTIDE SEQUENCE [LARGE SCALE GENOMIC DNA]</scope>
    <source>
        <strain evidence="7 8">ATCC 17233</strain>
    </source>
</reference>
<accession>A0A1T4P020</accession>
<dbReference type="PANTHER" id="PTHR30629:SF2">
    <property type="entry name" value="PROPHAGE INTEGRASE INTS-RELATED"/>
    <property type="match status" value="1"/>
</dbReference>
<evidence type="ECO:0000313" key="8">
    <source>
        <dbReference type="Proteomes" id="UP000189857"/>
    </source>
</evidence>
<dbReference type="OrthoDB" id="9769726at2"/>
<dbReference type="Pfam" id="PF02920">
    <property type="entry name" value="Integrase_DNA"/>
    <property type="match status" value="1"/>
</dbReference>
<evidence type="ECO:0000313" key="7">
    <source>
        <dbReference type="EMBL" id="SJZ84667.1"/>
    </source>
</evidence>
<dbReference type="Gene3D" id="3.30.160.60">
    <property type="entry name" value="Classic Zinc Finger"/>
    <property type="match status" value="1"/>
</dbReference>
<evidence type="ECO:0000256" key="2">
    <source>
        <dbReference type="ARBA" id="ARBA00008857"/>
    </source>
</evidence>
<comment type="similarity">
    <text evidence="2">Belongs to the 'phage' integrase family.</text>
</comment>
<dbReference type="InterPro" id="IPR011010">
    <property type="entry name" value="DNA_brk_join_enz"/>
</dbReference>
<dbReference type="Pfam" id="PF14659">
    <property type="entry name" value="Phage_int_SAM_3"/>
    <property type="match status" value="1"/>
</dbReference>
<evidence type="ECO:0000259" key="6">
    <source>
        <dbReference type="PROSITE" id="PS51898"/>
    </source>
</evidence>
<keyword evidence="5" id="KW-0233">DNA recombination</keyword>
<dbReference type="InterPro" id="IPR010998">
    <property type="entry name" value="Integrase_recombinase_N"/>
</dbReference>
<dbReference type="InterPro" id="IPR004107">
    <property type="entry name" value="Integrase_SAM-like_N"/>
</dbReference>
<dbReference type="RefSeq" id="WP_078787607.1">
    <property type="nucleotide sequence ID" value="NZ_FMTO01000009.1"/>
</dbReference>
<dbReference type="InterPro" id="IPR004191">
    <property type="entry name" value="Integrase_Tn916-type_DNA-bd_N"/>
</dbReference>
<feature type="domain" description="Tyr recombinase" evidence="6">
    <location>
        <begin position="168"/>
        <end position="371"/>
    </location>
</feature>
<evidence type="ECO:0000256" key="4">
    <source>
        <dbReference type="ARBA" id="ARBA00023125"/>
    </source>
</evidence>
<proteinExistence type="inferred from homology"/>
<comment type="function">
    <text evidence="1">Site-specific tyrosine recombinase, which acts by catalyzing the cutting and rejoining of the recombining DNA molecules.</text>
</comment>
<dbReference type="Gene3D" id="1.10.150.130">
    <property type="match status" value="1"/>
</dbReference>
<keyword evidence="4" id="KW-0238">DNA-binding</keyword>
<protein>
    <submittedName>
        <fullName evidence="7">Site-specific recombinase XerD</fullName>
    </submittedName>
</protein>
<dbReference type="GO" id="GO:0003677">
    <property type="term" value="F:DNA binding"/>
    <property type="evidence" value="ECO:0007669"/>
    <property type="project" value="UniProtKB-KW"/>
</dbReference>
<dbReference type="CDD" id="cd01189">
    <property type="entry name" value="INT_ICEBs1_C_like"/>
    <property type="match status" value="1"/>
</dbReference>
<evidence type="ECO:0000256" key="5">
    <source>
        <dbReference type="ARBA" id="ARBA00023172"/>
    </source>
</evidence>
<name>A0A1T4P020_9FIRM</name>
<dbReference type="Gene3D" id="1.10.443.10">
    <property type="entry name" value="Intergrase catalytic core"/>
    <property type="match status" value="1"/>
</dbReference>
<dbReference type="SUPFAM" id="SSF56349">
    <property type="entry name" value="DNA breaking-rejoining enzymes"/>
    <property type="match status" value="1"/>
</dbReference>
<dbReference type="PROSITE" id="PS51898">
    <property type="entry name" value="TYR_RECOMBINASE"/>
    <property type="match status" value="1"/>
</dbReference>